<accession>A0AAD3DKG4</accession>
<dbReference type="Proteomes" id="UP001054857">
    <property type="component" value="Unassembled WGS sequence"/>
</dbReference>
<evidence type="ECO:0000313" key="4">
    <source>
        <dbReference type="Proteomes" id="UP001054857"/>
    </source>
</evidence>
<reference evidence="3 4" key="1">
    <citation type="journal article" date="2021" name="Sci. Rep.">
        <title>Genome sequencing of the multicellular alga Astrephomene provides insights into convergent evolution of germ-soma differentiation.</title>
        <authorList>
            <person name="Yamashita S."/>
            <person name="Yamamoto K."/>
            <person name="Matsuzaki R."/>
            <person name="Suzuki S."/>
            <person name="Yamaguchi H."/>
            <person name="Hirooka S."/>
            <person name="Minakuchi Y."/>
            <person name="Miyagishima S."/>
            <person name="Kawachi M."/>
            <person name="Toyoda A."/>
            <person name="Nozaki H."/>
        </authorList>
    </citation>
    <scope>NUCLEOTIDE SEQUENCE [LARGE SCALE GENOMIC DNA]</scope>
    <source>
        <strain evidence="3 4">NIES-4017</strain>
    </source>
</reference>
<evidence type="ECO:0000313" key="3">
    <source>
        <dbReference type="EMBL" id="GFR43545.1"/>
    </source>
</evidence>
<feature type="compositionally biased region" description="Acidic residues" evidence="2">
    <location>
        <begin position="615"/>
        <end position="632"/>
    </location>
</feature>
<keyword evidence="4" id="KW-1185">Reference proteome</keyword>
<feature type="region of interest" description="Disordered" evidence="2">
    <location>
        <begin position="607"/>
        <end position="632"/>
    </location>
</feature>
<evidence type="ECO:0008006" key="5">
    <source>
        <dbReference type="Google" id="ProtNLM"/>
    </source>
</evidence>
<organism evidence="3 4">
    <name type="scientific">Astrephomene gubernaculifera</name>
    <dbReference type="NCBI Taxonomy" id="47775"/>
    <lineage>
        <taxon>Eukaryota</taxon>
        <taxon>Viridiplantae</taxon>
        <taxon>Chlorophyta</taxon>
        <taxon>core chlorophytes</taxon>
        <taxon>Chlorophyceae</taxon>
        <taxon>CS clade</taxon>
        <taxon>Chlamydomonadales</taxon>
        <taxon>Astrephomenaceae</taxon>
        <taxon>Astrephomene</taxon>
    </lineage>
</organism>
<feature type="region of interest" description="Disordered" evidence="2">
    <location>
        <begin position="410"/>
        <end position="438"/>
    </location>
</feature>
<dbReference type="GO" id="GO:0005930">
    <property type="term" value="C:axoneme"/>
    <property type="evidence" value="ECO:0007669"/>
    <property type="project" value="UniProtKB-SubCell"/>
</dbReference>
<comment type="caution">
    <text evidence="3">The sequence shown here is derived from an EMBL/GenBank/DDBJ whole genome shotgun (WGS) entry which is preliminary data.</text>
</comment>
<proteinExistence type="predicted"/>
<dbReference type="InterPro" id="IPR032675">
    <property type="entry name" value="LRR_dom_sf"/>
</dbReference>
<dbReference type="Gene3D" id="3.80.10.10">
    <property type="entry name" value="Ribonuclease Inhibitor"/>
    <property type="match status" value="1"/>
</dbReference>
<evidence type="ECO:0000256" key="1">
    <source>
        <dbReference type="ARBA" id="ARBA00004430"/>
    </source>
</evidence>
<comment type="subcellular location">
    <subcellularLocation>
        <location evidence="1">Cytoplasm</location>
        <location evidence="1">Cytoskeleton</location>
        <location evidence="1">Cilium axoneme</location>
    </subcellularLocation>
</comment>
<dbReference type="EMBL" id="BMAR01000006">
    <property type="protein sequence ID" value="GFR43545.1"/>
    <property type="molecule type" value="Genomic_DNA"/>
</dbReference>
<dbReference type="SUPFAM" id="SSF52047">
    <property type="entry name" value="RNI-like"/>
    <property type="match status" value="1"/>
</dbReference>
<dbReference type="AlphaFoldDB" id="A0AAD3DKG4"/>
<gene>
    <name evidence="3" type="ORF">Agub_g4638</name>
</gene>
<sequence>MAGVVAADQGKRSGFGRLPSDVVEGILGFLTKDVDSLLAIRVTCTAMCDLVDRRFTKCCMTLLPDHLEELLKGERPSLTRFANLATVCFKFELGRRFRASDAVLLATQPFQQLSLEARHRVARLELVQDKKDAVPCAEIIVSALVQLLPGLQQLDMREFHGMSYSEPHQRDMYGSLAACLPQLHWLSIPSCYAASGLAFLANKGGNNLRHLEVSGHYRVRMRDNLDPSAITTISMLSGLRELHLRRCSLPQSTWQLLWGSLPASLQRLVLDEWGEVGGFRASSLHVRLNTGRLVAVDLLQCYGGAHHMLREVRQLMSGLTEGGSFQEALDLRIGVVDLSHVQRPERMEDLRQLGSIFARVHVKKLFWERTSPDIVNQLIEQLGLPEIICYSVVGRYVQFAIRTQDAGVRVPQVSGEGQQQQQRRRSDLQPMQAAGGSQALQLPSGGELLSLAVQRMVPEATSSITYPPASAPGASVPQHYCQRHFIMRGPASKRRRIMQLPRDAMDRGDVAVFGHFFQAGGTVYACVTCLNGKSAAAVAAAANARAVDVLPIDSSRCSHCASIMETCIAEVMQETWSAAHDPADPSSRRQLVEWLARLDREVVYLSNGEIHETDSEGDETDSGGDETDSEGD</sequence>
<protein>
    <recommendedName>
        <fullName evidence="5">F-box domain-containing protein</fullName>
    </recommendedName>
</protein>
<evidence type="ECO:0000256" key="2">
    <source>
        <dbReference type="SAM" id="MobiDB-lite"/>
    </source>
</evidence>
<name>A0AAD3DKG4_9CHLO</name>